<keyword evidence="6" id="KW-0032">Aminotransferase</keyword>
<keyword evidence="6" id="KW-0808">Transferase</keyword>
<proteinExistence type="inferred from homology"/>
<feature type="active site" description="Proton acceptor" evidence="3">
    <location>
        <position position="189"/>
    </location>
</feature>
<dbReference type="Gene3D" id="3.40.640.10">
    <property type="entry name" value="Type I PLP-dependent aspartate aminotransferase-like (Major domain)"/>
    <property type="match status" value="1"/>
</dbReference>
<dbReference type="EMBL" id="MAYH01000045">
    <property type="protein sequence ID" value="OCA69648.1"/>
    <property type="molecule type" value="Genomic_DNA"/>
</dbReference>
<dbReference type="InterPro" id="IPR015424">
    <property type="entry name" value="PyrdxlP-dep_Trfase"/>
</dbReference>
<protein>
    <submittedName>
        <fullName evidence="6">Aminotransferase</fullName>
    </submittedName>
</protein>
<evidence type="ECO:0000256" key="1">
    <source>
        <dbReference type="ARBA" id="ARBA00022898"/>
    </source>
</evidence>
<organism evidence="6 7">
    <name type="scientific">Chryseobacterium artocarpi</name>
    <dbReference type="NCBI Taxonomy" id="1414727"/>
    <lineage>
        <taxon>Bacteria</taxon>
        <taxon>Pseudomonadati</taxon>
        <taxon>Bacteroidota</taxon>
        <taxon>Flavobacteriia</taxon>
        <taxon>Flavobacteriales</taxon>
        <taxon>Weeksellaceae</taxon>
        <taxon>Chryseobacterium group</taxon>
        <taxon>Chryseobacterium</taxon>
    </lineage>
</organism>
<comment type="caution">
    <text evidence="6">The sequence shown here is derived from an EMBL/GenBank/DDBJ whole genome shotgun (WGS) entry which is preliminary data.</text>
</comment>
<dbReference type="GO" id="GO:0030170">
    <property type="term" value="F:pyridoxal phosphate binding"/>
    <property type="evidence" value="ECO:0007669"/>
    <property type="project" value="TreeGrafter"/>
</dbReference>
<name>A0A1B8ZDF2_9FLAO</name>
<comment type="similarity">
    <text evidence="2 5">Belongs to the DegT/DnrJ/EryC1 family.</text>
</comment>
<dbReference type="CDD" id="cd00616">
    <property type="entry name" value="AHBA_syn"/>
    <property type="match status" value="1"/>
</dbReference>
<evidence type="ECO:0000256" key="5">
    <source>
        <dbReference type="RuleBase" id="RU004508"/>
    </source>
</evidence>
<dbReference type="SUPFAM" id="SSF53383">
    <property type="entry name" value="PLP-dependent transferases"/>
    <property type="match status" value="1"/>
</dbReference>
<reference evidence="6 7" key="1">
    <citation type="submission" date="2016-07" db="EMBL/GenBank/DDBJ databases">
        <authorList>
            <person name="Jeong J.-J."/>
            <person name="Kim D.W."/>
            <person name="Sang M.K."/>
            <person name="Choi I.-G."/>
            <person name="Kim K.D."/>
        </authorList>
    </citation>
    <scope>NUCLEOTIDE SEQUENCE [LARGE SCALE GENOMIC DNA]</scope>
    <source>
        <strain evidence="6 7">UTM-3</strain>
    </source>
</reference>
<evidence type="ECO:0000256" key="3">
    <source>
        <dbReference type="PIRSR" id="PIRSR000390-1"/>
    </source>
</evidence>
<accession>A0A1B8ZDF2</accession>
<evidence type="ECO:0000313" key="6">
    <source>
        <dbReference type="EMBL" id="OCA69648.1"/>
    </source>
</evidence>
<dbReference type="OrthoDB" id="9804264at2"/>
<dbReference type="InterPro" id="IPR015422">
    <property type="entry name" value="PyrdxlP-dep_Trfase_small"/>
</dbReference>
<dbReference type="InterPro" id="IPR015421">
    <property type="entry name" value="PyrdxlP-dep_Trfase_major"/>
</dbReference>
<keyword evidence="7" id="KW-1185">Reference proteome</keyword>
<evidence type="ECO:0000256" key="4">
    <source>
        <dbReference type="PIRSR" id="PIRSR000390-2"/>
    </source>
</evidence>
<evidence type="ECO:0000256" key="2">
    <source>
        <dbReference type="ARBA" id="ARBA00037999"/>
    </source>
</evidence>
<dbReference type="InterPro" id="IPR000653">
    <property type="entry name" value="DegT/StrS_aminotransferase"/>
</dbReference>
<dbReference type="AlphaFoldDB" id="A0A1B8ZDF2"/>
<dbReference type="Pfam" id="PF01041">
    <property type="entry name" value="DegT_DnrJ_EryC1"/>
    <property type="match status" value="1"/>
</dbReference>
<sequence>MIKFLDLQKINLLHQEEIEAKLSQVFRSGWYLMGQELSTFQENLSQYIGAQYAIGVANGLDALRLILRAYIELGIMSPGDEIIVPSNTYIASILAVSDNGLVPVLVEPDINNYNIDISKIKEKISSKTKGILIVHLYGRIVFSEELQQLAQAHNLKIIEDNAQTIGAEWNGKKSGNLADAAGFSFYPGKNLGALGDAGAVTTNDEKLAATIKALANYGSNQKYVNIYQGLNSRLDEIQAAVLDVKLKYIDSENETRRQIAKRYISEIKNPAITLPEYPENEKEHVWHVFVIRTAQRDALQKYLTENEIQTLIHYPIPPHKQQAYKEWNEQSFPISEKIHEEILSLPISPVMTAEEIEKVIEILNKF</sequence>
<dbReference type="PIRSF" id="PIRSF000390">
    <property type="entry name" value="PLP_StrS"/>
    <property type="match status" value="1"/>
</dbReference>
<dbReference type="Proteomes" id="UP000092651">
    <property type="component" value="Unassembled WGS sequence"/>
</dbReference>
<dbReference type="PANTHER" id="PTHR30244">
    <property type="entry name" value="TRANSAMINASE"/>
    <property type="match status" value="1"/>
</dbReference>
<dbReference type="RefSeq" id="WP_065395831.1">
    <property type="nucleotide sequence ID" value="NZ_MAYH01000045.1"/>
</dbReference>
<evidence type="ECO:0000313" key="7">
    <source>
        <dbReference type="Proteomes" id="UP000092651"/>
    </source>
</evidence>
<dbReference type="GO" id="GO:0000271">
    <property type="term" value="P:polysaccharide biosynthetic process"/>
    <property type="evidence" value="ECO:0007669"/>
    <property type="project" value="TreeGrafter"/>
</dbReference>
<dbReference type="Gene3D" id="3.90.1150.10">
    <property type="entry name" value="Aspartate Aminotransferase, domain 1"/>
    <property type="match status" value="1"/>
</dbReference>
<gene>
    <name evidence="6" type="ORF">BBI01_16075</name>
</gene>
<feature type="modified residue" description="N6-(pyridoxal phosphate)lysine" evidence="4">
    <location>
        <position position="189"/>
    </location>
</feature>
<dbReference type="GO" id="GO:0008483">
    <property type="term" value="F:transaminase activity"/>
    <property type="evidence" value="ECO:0007669"/>
    <property type="project" value="UniProtKB-KW"/>
</dbReference>
<dbReference type="PANTHER" id="PTHR30244:SF36">
    <property type="entry name" value="3-OXO-GLUCOSE-6-PHOSPHATE:GLUTAMATE AMINOTRANSFERASE"/>
    <property type="match status" value="1"/>
</dbReference>
<keyword evidence="1 4" id="KW-0663">Pyridoxal phosphate</keyword>